<comment type="caution">
    <text evidence="1">The sequence shown here is derived from an EMBL/GenBank/DDBJ whole genome shotgun (WGS) entry which is preliminary data.</text>
</comment>
<reference evidence="1" key="1">
    <citation type="submission" date="2020-01" db="EMBL/GenBank/DDBJ databases">
        <authorList>
            <consortium name="DOE Joint Genome Institute"/>
            <person name="Haridas S."/>
            <person name="Albert R."/>
            <person name="Binder M."/>
            <person name="Bloem J."/>
            <person name="Labutti K."/>
            <person name="Salamov A."/>
            <person name="Andreopoulos B."/>
            <person name="Baker S.E."/>
            <person name="Barry K."/>
            <person name="Bills G."/>
            <person name="Bluhm B.H."/>
            <person name="Cannon C."/>
            <person name="Castanera R."/>
            <person name="Culley D.E."/>
            <person name="Daum C."/>
            <person name="Ezra D."/>
            <person name="Gonzalez J.B."/>
            <person name="Henrissat B."/>
            <person name="Kuo A."/>
            <person name="Liang C."/>
            <person name="Lipzen A."/>
            <person name="Lutzoni F."/>
            <person name="Magnuson J."/>
            <person name="Mondo S."/>
            <person name="Nolan M."/>
            <person name="Ohm R."/>
            <person name="Pangilinan J."/>
            <person name="Park H.-J."/>
            <person name="Ramirez L."/>
            <person name="Alfaro M."/>
            <person name="Sun H."/>
            <person name="Tritt A."/>
            <person name="Yoshinaga Y."/>
            <person name="Zwiers L.-H."/>
            <person name="Turgeon B.G."/>
            <person name="Goodwin S.B."/>
            <person name="Spatafora J.W."/>
            <person name="Crous P.W."/>
            <person name="Grigoriev I.V."/>
        </authorList>
    </citation>
    <scope>NUCLEOTIDE SEQUENCE</scope>
    <source>
        <strain evidence="1">CBS 394.84</strain>
    </source>
</reference>
<evidence type="ECO:0000313" key="2">
    <source>
        <dbReference type="Proteomes" id="UP000800039"/>
    </source>
</evidence>
<evidence type="ECO:0000313" key="1">
    <source>
        <dbReference type="EMBL" id="KAF1851059.1"/>
    </source>
</evidence>
<keyword evidence="2" id="KW-1185">Reference proteome</keyword>
<name>A0A9P4LEG0_9PLEO</name>
<dbReference type="OrthoDB" id="4231052at2759"/>
<proteinExistence type="predicted"/>
<dbReference type="AlphaFoldDB" id="A0A9P4LEG0"/>
<organism evidence="1 2">
    <name type="scientific">Cucurbitaria berberidis CBS 394.84</name>
    <dbReference type="NCBI Taxonomy" id="1168544"/>
    <lineage>
        <taxon>Eukaryota</taxon>
        <taxon>Fungi</taxon>
        <taxon>Dikarya</taxon>
        <taxon>Ascomycota</taxon>
        <taxon>Pezizomycotina</taxon>
        <taxon>Dothideomycetes</taxon>
        <taxon>Pleosporomycetidae</taxon>
        <taxon>Pleosporales</taxon>
        <taxon>Pleosporineae</taxon>
        <taxon>Cucurbitariaceae</taxon>
        <taxon>Cucurbitaria</taxon>
    </lineage>
</organism>
<dbReference type="Proteomes" id="UP000800039">
    <property type="component" value="Unassembled WGS sequence"/>
</dbReference>
<sequence length="86" mass="9276">MAAAPITSAQLGQDVINRLVNSPTNPSNCTCGWYIYYSNVCGHPYQDVPHRCGRTTVPTGKSGFCKSPAPRHIVQAPQVAAQCRLC</sequence>
<dbReference type="GeneID" id="63849778"/>
<dbReference type="EMBL" id="ML976614">
    <property type="protein sequence ID" value="KAF1851059.1"/>
    <property type="molecule type" value="Genomic_DNA"/>
</dbReference>
<dbReference type="RefSeq" id="XP_040793622.1">
    <property type="nucleotide sequence ID" value="XM_040932527.1"/>
</dbReference>
<accession>A0A9P4LEG0</accession>
<gene>
    <name evidence="1" type="ORF">K460DRAFT_361809</name>
</gene>
<protein>
    <submittedName>
        <fullName evidence="1">Uncharacterized protein</fullName>
    </submittedName>
</protein>